<dbReference type="HOGENOM" id="CLU_2741050_0_0_1"/>
<protein>
    <submittedName>
        <fullName evidence="1">Uncharacterized protein</fullName>
    </submittedName>
</protein>
<reference evidence="1 2" key="1">
    <citation type="submission" date="2014-04" db="EMBL/GenBank/DDBJ databases">
        <authorList>
            <consortium name="DOE Joint Genome Institute"/>
            <person name="Kuo A."/>
            <person name="Kohler A."/>
            <person name="Costa M.D."/>
            <person name="Nagy L.G."/>
            <person name="Floudas D."/>
            <person name="Copeland A."/>
            <person name="Barry K.W."/>
            <person name="Cichocki N."/>
            <person name="Veneault-Fourrey C."/>
            <person name="LaButti K."/>
            <person name="Lindquist E.A."/>
            <person name="Lipzen A."/>
            <person name="Lundell T."/>
            <person name="Morin E."/>
            <person name="Murat C."/>
            <person name="Sun H."/>
            <person name="Tunlid A."/>
            <person name="Henrissat B."/>
            <person name="Grigoriev I.V."/>
            <person name="Hibbett D.S."/>
            <person name="Martin F."/>
            <person name="Nordberg H.P."/>
            <person name="Cantor M.N."/>
            <person name="Hua S.X."/>
        </authorList>
    </citation>
    <scope>NUCLEOTIDE SEQUENCE [LARGE SCALE GENOMIC DNA]</scope>
    <source>
        <strain evidence="1 2">Marx 270</strain>
    </source>
</reference>
<organism evidence="1 2">
    <name type="scientific">Pisolithus tinctorius Marx 270</name>
    <dbReference type="NCBI Taxonomy" id="870435"/>
    <lineage>
        <taxon>Eukaryota</taxon>
        <taxon>Fungi</taxon>
        <taxon>Dikarya</taxon>
        <taxon>Basidiomycota</taxon>
        <taxon>Agaricomycotina</taxon>
        <taxon>Agaricomycetes</taxon>
        <taxon>Agaricomycetidae</taxon>
        <taxon>Boletales</taxon>
        <taxon>Sclerodermatineae</taxon>
        <taxon>Pisolithaceae</taxon>
        <taxon>Pisolithus</taxon>
    </lineage>
</organism>
<dbReference type="EMBL" id="KN831945">
    <property type="protein sequence ID" value="KIO14129.1"/>
    <property type="molecule type" value="Genomic_DNA"/>
</dbReference>
<proteinExistence type="predicted"/>
<dbReference type="InParanoid" id="A0A0C3PY97"/>
<evidence type="ECO:0000313" key="1">
    <source>
        <dbReference type="EMBL" id="KIO14129.1"/>
    </source>
</evidence>
<accession>A0A0C3PY97</accession>
<name>A0A0C3PY97_PISTI</name>
<dbReference type="AlphaFoldDB" id="A0A0C3PY97"/>
<keyword evidence="2" id="KW-1185">Reference proteome</keyword>
<sequence>MSRIGCIPLRLEIFSTVSWIRTRNGAGLTCAGKASLYRSRMLGCSSDSPQQPHTDTLAGVHPEIQSHLLRS</sequence>
<reference evidence="2" key="2">
    <citation type="submission" date="2015-01" db="EMBL/GenBank/DDBJ databases">
        <title>Evolutionary Origins and Diversification of the Mycorrhizal Mutualists.</title>
        <authorList>
            <consortium name="DOE Joint Genome Institute"/>
            <consortium name="Mycorrhizal Genomics Consortium"/>
            <person name="Kohler A."/>
            <person name="Kuo A."/>
            <person name="Nagy L.G."/>
            <person name="Floudas D."/>
            <person name="Copeland A."/>
            <person name="Barry K.W."/>
            <person name="Cichocki N."/>
            <person name="Veneault-Fourrey C."/>
            <person name="LaButti K."/>
            <person name="Lindquist E.A."/>
            <person name="Lipzen A."/>
            <person name="Lundell T."/>
            <person name="Morin E."/>
            <person name="Murat C."/>
            <person name="Riley R."/>
            <person name="Ohm R."/>
            <person name="Sun H."/>
            <person name="Tunlid A."/>
            <person name="Henrissat B."/>
            <person name="Grigoriev I.V."/>
            <person name="Hibbett D.S."/>
            <person name="Martin F."/>
        </authorList>
    </citation>
    <scope>NUCLEOTIDE SEQUENCE [LARGE SCALE GENOMIC DNA]</scope>
    <source>
        <strain evidence="2">Marx 270</strain>
    </source>
</reference>
<gene>
    <name evidence="1" type="ORF">M404DRAFT_462173</name>
</gene>
<dbReference type="Proteomes" id="UP000054217">
    <property type="component" value="Unassembled WGS sequence"/>
</dbReference>
<evidence type="ECO:0000313" key="2">
    <source>
        <dbReference type="Proteomes" id="UP000054217"/>
    </source>
</evidence>